<evidence type="ECO:0000313" key="2">
    <source>
        <dbReference type="EMBL" id="CAG2218863.1"/>
    </source>
</evidence>
<dbReference type="Pfam" id="PF05551">
    <property type="entry name" value="zf-His_Me_endon"/>
    <property type="match status" value="1"/>
</dbReference>
<dbReference type="InterPro" id="IPR002889">
    <property type="entry name" value="WSC_carb-bd"/>
</dbReference>
<dbReference type="SUPFAM" id="SSF54060">
    <property type="entry name" value="His-Me finger endonucleases"/>
    <property type="match status" value="1"/>
</dbReference>
<gene>
    <name evidence="2" type="ORF">MEDL_32426</name>
</gene>
<evidence type="ECO:0000259" key="1">
    <source>
        <dbReference type="PROSITE" id="PS51212"/>
    </source>
</evidence>
<comment type="caution">
    <text evidence="2">The sequence shown here is derived from an EMBL/GenBank/DDBJ whole genome shotgun (WGS) entry which is preliminary data.</text>
</comment>
<dbReference type="AlphaFoldDB" id="A0A8S3SPN1"/>
<dbReference type="EMBL" id="CAJPWZ010001613">
    <property type="protein sequence ID" value="CAG2218863.1"/>
    <property type="molecule type" value="Genomic_DNA"/>
</dbReference>
<reference evidence="2" key="1">
    <citation type="submission" date="2021-03" db="EMBL/GenBank/DDBJ databases">
        <authorList>
            <person name="Bekaert M."/>
        </authorList>
    </citation>
    <scope>NUCLEOTIDE SEQUENCE</scope>
</reference>
<dbReference type="InterPro" id="IPR008704">
    <property type="entry name" value="Endonuclease_Zinc-binding_loop"/>
</dbReference>
<evidence type="ECO:0000313" key="3">
    <source>
        <dbReference type="Proteomes" id="UP000683360"/>
    </source>
</evidence>
<protein>
    <recommendedName>
        <fullName evidence="1">WSC domain-containing protein</fullName>
    </recommendedName>
</protein>
<dbReference type="GO" id="GO:0004519">
    <property type="term" value="F:endonuclease activity"/>
    <property type="evidence" value="ECO:0007669"/>
    <property type="project" value="InterPro"/>
</dbReference>
<dbReference type="Pfam" id="PF01822">
    <property type="entry name" value="WSC"/>
    <property type="match status" value="1"/>
</dbReference>
<accession>A0A8S3SPN1</accession>
<dbReference type="OrthoDB" id="5272330at2759"/>
<organism evidence="2 3">
    <name type="scientific">Mytilus edulis</name>
    <name type="common">Blue mussel</name>
    <dbReference type="NCBI Taxonomy" id="6550"/>
    <lineage>
        <taxon>Eukaryota</taxon>
        <taxon>Metazoa</taxon>
        <taxon>Spiralia</taxon>
        <taxon>Lophotrochozoa</taxon>
        <taxon>Mollusca</taxon>
        <taxon>Bivalvia</taxon>
        <taxon>Autobranchia</taxon>
        <taxon>Pteriomorphia</taxon>
        <taxon>Mytilida</taxon>
        <taxon>Mytiloidea</taxon>
        <taxon>Mytilidae</taxon>
        <taxon>Mytilinae</taxon>
        <taxon>Mytilus</taxon>
    </lineage>
</organism>
<dbReference type="InterPro" id="IPR044930">
    <property type="entry name" value="Homing_endonuclease_His-Me"/>
</dbReference>
<dbReference type="PROSITE" id="PS51212">
    <property type="entry name" value="WSC"/>
    <property type="match status" value="1"/>
</dbReference>
<keyword evidence="3" id="KW-1185">Reference proteome</keyword>
<dbReference type="Gene3D" id="3.90.75.10">
    <property type="entry name" value="Homing Intron 3 (I-ppo) Encoded Endonuclease, Chain A"/>
    <property type="match status" value="1"/>
</dbReference>
<dbReference type="InterPro" id="IPR044925">
    <property type="entry name" value="His-Me_finger_sf"/>
</dbReference>
<sequence length="252" mass="29289">MAGCFKNIGTWDIPPQPYSPSQYEWNITSACSYECRKIKLFALKANRCACLNSLRNMVVTKMDNCKMVCNGSERDPCGDAKYYTVYEQKDFENFQKVENGTTYNRRPEFKWIINETFTEISSKNNMESFWNALALALSKKSEKNYGNYDCTVWVGALEHGVYGKKVMNWPDGTRTLERAHRLSYMLDKRILKENLPRFSPNGDPLDISHLCHNPKCIKPEHLILESHSINIERIFCRRTKQCTNNHLPCCLI</sequence>
<feature type="domain" description="WSC" evidence="1">
    <location>
        <begin position="1"/>
        <end position="89"/>
    </location>
</feature>
<name>A0A8S3SPN1_MYTED</name>
<dbReference type="Proteomes" id="UP000683360">
    <property type="component" value="Unassembled WGS sequence"/>
</dbReference>
<proteinExistence type="predicted"/>